<gene>
    <name evidence="1" type="ORF">GSMUA_98270.1</name>
</gene>
<accession>A0A8D7B2P0</accession>
<protein>
    <submittedName>
        <fullName evidence="1">(wild Malaysian banana) hypothetical protein</fullName>
    </submittedName>
</protein>
<sequence>MQQNLTVIKFTQSRGSISFLCTVSNIRNIDHSKNISSREVV</sequence>
<organism evidence="1">
    <name type="scientific">Musa acuminata subsp. malaccensis</name>
    <name type="common">Wild banana</name>
    <name type="synonym">Musa malaccensis</name>
    <dbReference type="NCBI Taxonomy" id="214687"/>
    <lineage>
        <taxon>Eukaryota</taxon>
        <taxon>Viridiplantae</taxon>
        <taxon>Streptophyta</taxon>
        <taxon>Embryophyta</taxon>
        <taxon>Tracheophyta</taxon>
        <taxon>Spermatophyta</taxon>
        <taxon>Magnoliopsida</taxon>
        <taxon>Liliopsida</taxon>
        <taxon>Zingiberales</taxon>
        <taxon>Musaceae</taxon>
        <taxon>Musa</taxon>
    </lineage>
</organism>
<evidence type="ECO:0000313" key="1">
    <source>
        <dbReference type="EMBL" id="CAG1860523.1"/>
    </source>
</evidence>
<dbReference type="AlphaFoldDB" id="A0A8D7B2P0"/>
<reference evidence="1" key="1">
    <citation type="submission" date="2021-03" db="EMBL/GenBank/DDBJ databases">
        <authorList>
            <consortium name="Genoscope - CEA"/>
            <person name="William W."/>
        </authorList>
    </citation>
    <scope>NUCLEOTIDE SEQUENCE</scope>
    <source>
        <strain evidence="1">Doubled-haploid Pahang</strain>
    </source>
</reference>
<name>A0A8D7B2P0_MUSAM</name>
<dbReference type="EMBL" id="HG996466">
    <property type="protein sequence ID" value="CAG1860523.1"/>
    <property type="molecule type" value="Genomic_DNA"/>
</dbReference>
<proteinExistence type="predicted"/>